<dbReference type="SUPFAM" id="SSF102462">
    <property type="entry name" value="Peptidyl-tRNA hydrolase II"/>
    <property type="match status" value="1"/>
</dbReference>
<dbReference type="AlphaFoldDB" id="A0A853AY82"/>
<dbReference type="InterPro" id="IPR018988">
    <property type="entry name" value="DUF2000"/>
</dbReference>
<proteinExistence type="predicted"/>
<keyword evidence="3" id="KW-1185">Reference proteome</keyword>
<comment type="caution">
    <text evidence="2">The sequence shown here is derived from an EMBL/GenBank/DDBJ whole genome shotgun (WGS) entry which is preliminary data.</text>
</comment>
<accession>A0A853AY82</accession>
<dbReference type="Proteomes" id="UP000549616">
    <property type="component" value="Unassembled WGS sequence"/>
</dbReference>
<dbReference type="EMBL" id="JACCFK010000001">
    <property type="protein sequence ID" value="NYI87585.1"/>
    <property type="molecule type" value="Genomic_DNA"/>
</dbReference>
<dbReference type="Pfam" id="PF09391">
    <property type="entry name" value="DUF2000"/>
    <property type="match status" value="1"/>
</dbReference>
<sequence>MHRLRRAVGRTPVAGPDGQDYEDASGRAYLPMFGQPVLVYTADGAELSAARDKALEGLALHL</sequence>
<protein>
    <submittedName>
        <fullName evidence="2">Uncharacterized protein</fullName>
    </submittedName>
</protein>
<dbReference type="InterPro" id="IPR023476">
    <property type="entry name" value="Pep_tRNA_hydro_II_dom_sf"/>
</dbReference>
<evidence type="ECO:0000313" key="3">
    <source>
        <dbReference type="Proteomes" id="UP000549616"/>
    </source>
</evidence>
<name>A0A853AY82_9PSEU</name>
<gene>
    <name evidence="2" type="ORF">HNR02_000908</name>
</gene>
<reference evidence="2 3" key="1">
    <citation type="submission" date="2020-07" db="EMBL/GenBank/DDBJ databases">
        <title>Sequencing the genomes of 1000 actinobacteria strains.</title>
        <authorList>
            <person name="Klenk H.-P."/>
        </authorList>
    </citation>
    <scope>NUCLEOTIDE SEQUENCE [LARGE SCALE GENOMIC DNA]</scope>
    <source>
        <strain evidence="2 3">DSM 104006</strain>
    </source>
</reference>
<feature type="region of interest" description="Disordered" evidence="1">
    <location>
        <begin position="1"/>
        <end position="22"/>
    </location>
</feature>
<organism evidence="2 3">
    <name type="scientific">Amycolatopsis endophytica</name>
    <dbReference type="NCBI Taxonomy" id="860233"/>
    <lineage>
        <taxon>Bacteria</taxon>
        <taxon>Bacillati</taxon>
        <taxon>Actinomycetota</taxon>
        <taxon>Actinomycetes</taxon>
        <taxon>Pseudonocardiales</taxon>
        <taxon>Pseudonocardiaceae</taxon>
        <taxon>Amycolatopsis</taxon>
    </lineage>
</organism>
<dbReference type="RefSeq" id="WP_218902660.1">
    <property type="nucleotide sequence ID" value="NZ_JACCFK010000001.1"/>
</dbReference>
<evidence type="ECO:0000313" key="2">
    <source>
        <dbReference type="EMBL" id="NYI87585.1"/>
    </source>
</evidence>
<evidence type="ECO:0000256" key="1">
    <source>
        <dbReference type="SAM" id="MobiDB-lite"/>
    </source>
</evidence>
<dbReference type="Gene3D" id="3.40.1490.10">
    <property type="entry name" value="Bit1"/>
    <property type="match status" value="1"/>
</dbReference>